<gene>
    <name evidence="3" type="primary">cysH</name>
    <name evidence="5" type="ORF">RI845_03590</name>
</gene>
<dbReference type="HAMAP" id="MF_00063">
    <property type="entry name" value="CysH"/>
    <property type="match status" value="1"/>
</dbReference>
<protein>
    <recommendedName>
        <fullName evidence="3">Phosphoadenosine 5'-phosphosulfate reductase</fullName>
        <shortName evidence="3">PAPS reductase</shortName>
        <ecNumber evidence="3">1.8.4.8</ecNumber>
    </recommendedName>
    <alternativeName>
        <fullName evidence="3">3'-phosphoadenylylsulfate reductase</fullName>
    </alternativeName>
    <alternativeName>
        <fullName evidence="3">PAPS reductase, thioredoxin dependent</fullName>
    </alternativeName>
    <alternativeName>
        <fullName evidence="3">PAPS sulfotransferase</fullName>
    </alternativeName>
    <alternativeName>
        <fullName evidence="3">PAdoPS reductase</fullName>
    </alternativeName>
</protein>
<comment type="pathway">
    <text evidence="3">Sulfur metabolism; hydrogen sulfide biosynthesis; sulfite from sulfate: step 3/3.</text>
</comment>
<dbReference type="Gene3D" id="3.40.50.620">
    <property type="entry name" value="HUPs"/>
    <property type="match status" value="1"/>
</dbReference>
<dbReference type="InterPro" id="IPR002500">
    <property type="entry name" value="PAPS_reduct_dom"/>
</dbReference>
<sequence>MANLAVNNRFPASLPDSLLQSWNEQLEQMSASERVAWAFEHLPNNFALTSSFGIQSAVMLHMMTQIKPDIPVLLTDTGYLFAETYRFIDELTERLNLNLKVFRADISPAWQRARHGEQWQQGEAELKQYNLTNKVTPLENGLDEIGANTWFSGVRRSQTDHRKSLPVLQVIRGRFKLHPIIDWTNKDVHQYLTEHNLPYHPLWEQGYVSVGDEHSTLPLSAQMDEQDTRFNGMQRECGLHTDGDGI</sequence>
<dbReference type="PANTHER" id="PTHR46509:SF1">
    <property type="entry name" value="PHOSPHOADENOSINE PHOSPHOSULFATE REDUCTASE"/>
    <property type="match status" value="1"/>
</dbReference>
<dbReference type="NCBIfam" id="TIGR02057">
    <property type="entry name" value="PAPS_reductase"/>
    <property type="match status" value="1"/>
</dbReference>
<feature type="domain" description="Phosphoadenosine phosphosulphate reductase" evidence="4">
    <location>
        <begin position="46"/>
        <end position="218"/>
    </location>
</feature>
<evidence type="ECO:0000313" key="5">
    <source>
        <dbReference type="EMBL" id="WNC69247.1"/>
    </source>
</evidence>
<dbReference type="PANTHER" id="PTHR46509">
    <property type="entry name" value="PHOSPHOADENOSINE PHOSPHOSULFATE REDUCTASE"/>
    <property type="match status" value="1"/>
</dbReference>
<evidence type="ECO:0000259" key="4">
    <source>
        <dbReference type="Pfam" id="PF01507"/>
    </source>
</evidence>
<dbReference type="EMBL" id="CP134146">
    <property type="protein sequence ID" value="WNC69247.1"/>
    <property type="molecule type" value="Genomic_DNA"/>
</dbReference>
<dbReference type="NCBIfam" id="TIGR00434">
    <property type="entry name" value="cysH"/>
    <property type="match status" value="1"/>
</dbReference>
<keyword evidence="6" id="KW-1185">Reference proteome</keyword>
<keyword evidence="2 3" id="KW-0560">Oxidoreductase</keyword>
<organism evidence="5 6">
    <name type="scientific">Thalassotalea nanhaiensis</name>
    <dbReference type="NCBI Taxonomy" id="3065648"/>
    <lineage>
        <taxon>Bacteria</taxon>
        <taxon>Pseudomonadati</taxon>
        <taxon>Pseudomonadota</taxon>
        <taxon>Gammaproteobacteria</taxon>
        <taxon>Alteromonadales</taxon>
        <taxon>Colwelliaceae</taxon>
        <taxon>Thalassotalea</taxon>
    </lineage>
</organism>
<evidence type="ECO:0000256" key="2">
    <source>
        <dbReference type="ARBA" id="ARBA00023002"/>
    </source>
</evidence>
<dbReference type="NCBIfam" id="NF002537">
    <property type="entry name" value="PRK02090.1"/>
    <property type="match status" value="1"/>
</dbReference>
<reference evidence="6" key="1">
    <citation type="submission" date="2023-09" db="EMBL/GenBank/DDBJ databases">
        <authorList>
            <person name="Li S."/>
            <person name="Li X."/>
            <person name="Zhang C."/>
            <person name="Zhao Z."/>
        </authorList>
    </citation>
    <scope>NUCLEOTIDE SEQUENCE [LARGE SCALE GENOMIC DNA]</scope>
    <source>
        <strain evidence="6">SQ345</strain>
    </source>
</reference>
<comment type="caution">
    <text evidence="3">Lacks conserved residue(s) required for the propagation of feature annotation.</text>
</comment>
<dbReference type="GO" id="GO:0004604">
    <property type="term" value="F:phosphoadenylyl-sulfate reductase (thioredoxin) activity"/>
    <property type="evidence" value="ECO:0007669"/>
    <property type="project" value="UniProtKB-EC"/>
</dbReference>
<dbReference type="RefSeq" id="WP_348388391.1">
    <property type="nucleotide sequence ID" value="NZ_CP134146.1"/>
</dbReference>
<dbReference type="CDD" id="cd23945">
    <property type="entry name" value="PAPS_reductase"/>
    <property type="match status" value="1"/>
</dbReference>
<comment type="subcellular location">
    <subcellularLocation>
        <location evidence="3">Cytoplasm</location>
    </subcellularLocation>
</comment>
<evidence type="ECO:0000256" key="1">
    <source>
        <dbReference type="ARBA" id="ARBA00009732"/>
    </source>
</evidence>
<dbReference type="Proteomes" id="UP001248581">
    <property type="component" value="Chromosome"/>
</dbReference>
<proteinExistence type="inferred from homology"/>
<comment type="similarity">
    <text evidence="1 3">Belongs to the PAPS reductase family. CysH subfamily.</text>
</comment>
<evidence type="ECO:0000256" key="3">
    <source>
        <dbReference type="HAMAP-Rule" id="MF_00063"/>
    </source>
</evidence>
<dbReference type="PIRSF" id="PIRSF000857">
    <property type="entry name" value="PAPS_reductase"/>
    <property type="match status" value="1"/>
</dbReference>
<dbReference type="SUPFAM" id="SSF52402">
    <property type="entry name" value="Adenine nucleotide alpha hydrolases-like"/>
    <property type="match status" value="1"/>
</dbReference>
<accession>A0ABY9TKG7</accession>
<comment type="catalytic activity">
    <reaction evidence="3">
        <text>[thioredoxin]-disulfide + sulfite + adenosine 3',5'-bisphosphate + 2 H(+) = [thioredoxin]-dithiol + 3'-phosphoadenylyl sulfate</text>
        <dbReference type="Rhea" id="RHEA:11724"/>
        <dbReference type="Rhea" id="RHEA-COMP:10698"/>
        <dbReference type="Rhea" id="RHEA-COMP:10700"/>
        <dbReference type="ChEBI" id="CHEBI:15378"/>
        <dbReference type="ChEBI" id="CHEBI:17359"/>
        <dbReference type="ChEBI" id="CHEBI:29950"/>
        <dbReference type="ChEBI" id="CHEBI:50058"/>
        <dbReference type="ChEBI" id="CHEBI:58339"/>
        <dbReference type="ChEBI" id="CHEBI:58343"/>
        <dbReference type="EC" id="1.8.4.8"/>
    </reaction>
</comment>
<evidence type="ECO:0000313" key="6">
    <source>
        <dbReference type="Proteomes" id="UP001248581"/>
    </source>
</evidence>
<name>A0ABY9TKG7_9GAMM</name>
<dbReference type="InterPro" id="IPR011800">
    <property type="entry name" value="PAPS_reductase_CysH"/>
</dbReference>
<dbReference type="InterPro" id="IPR014729">
    <property type="entry name" value="Rossmann-like_a/b/a_fold"/>
</dbReference>
<dbReference type="EC" id="1.8.4.8" evidence="3"/>
<feature type="active site" description="Nucleophile; cysteine thiosulfonate intermediate" evidence="3">
    <location>
        <position position="237"/>
    </location>
</feature>
<dbReference type="Pfam" id="PF01507">
    <property type="entry name" value="PAPS_reduct"/>
    <property type="match status" value="1"/>
</dbReference>
<dbReference type="InterPro" id="IPR004511">
    <property type="entry name" value="PAPS/APS_Rdtase"/>
</dbReference>
<comment type="function">
    <text evidence="3">Catalyzes the formation of sulfite from phosphoadenosine 5'-phosphosulfate (PAPS) using thioredoxin as an electron donor.</text>
</comment>
<keyword evidence="3" id="KW-0963">Cytoplasm</keyword>